<dbReference type="AlphaFoldDB" id="A0A4P9XCP9"/>
<evidence type="ECO:0000313" key="4">
    <source>
        <dbReference type="Proteomes" id="UP000274922"/>
    </source>
</evidence>
<comment type="similarity">
    <text evidence="1 2">Belongs to the profilin family.</text>
</comment>
<accession>A0A4P9XCP9</accession>
<dbReference type="InterPro" id="IPR048278">
    <property type="entry name" value="PFN"/>
</dbReference>
<dbReference type="SUPFAM" id="SSF55770">
    <property type="entry name" value="Profilin (actin-binding protein)"/>
    <property type="match status" value="1"/>
</dbReference>
<dbReference type="OrthoDB" id="421374at2759"/>
<proteinExistence type="inferred from homology"/>
<dbReference type="Proteomes" id="UP000274922">
    <property type="component" value="Unassembled WGS sequence"/>
</dbReference>
<dbReference type="PANTHER" id="PTHR11604">
    <property type="entry name" value="PROFILIN"/>
    <property type="match status" value="1"/>
</dbReference>
<dbReference type="STRING" id="1555241.A0A4P9XCP9"/>
<dbReference type="PANTHER" id="PTHR11604:SF2">
    <property type="entry name" value="PROFILIN-4"/>
    <property type="match status" value="1"/>
</dbReference>
<evidence type="ECO:0000313" key="3">
    <source>
        <dbReference type="EMBL" id="RKP02950.1"/>
    </source>
</evidence>
<sequence>MNDLLNEGLLATKNIRHAAIVRRKDGAVKVMSPGNPFASKDFKMIEETFALADKTTPPTCGEPGFRFNDSKYTLVRCDDESIYAKNGKAGVVVTKTPQFYVAATYTTSMHASIAVEAVEKLSDYLRTKAAKSGS</sequence>
<reference evidence="4" key="1">
    <citation type="journal article" date="2018" name="Nat. Microbiol.">
        <title>Leveraging single-cell genomics to expand the fungal tree of life.</title>
        <authorList>
            <person name="Ahrendt S.R."/>
            <person name="Quandt C.A."/>
            <person name="Ciobanu D."/>
            <person name="Clum A."/>
            <person name="Salamov A."/>
            <person name="Andreopoulos B."/>
            <person name="Cheng J.F."/>
            <person name="Woyke T."/>
            <person name="Pelin A."/>
            <person name="Henrissat B."/>
            <person name="Reynolds N.K."/>
            <person name="Benny G.L."/>
            <person name="Smith M.E."/>
            <person name="James T.Y."/>
            <person name="Grigoriev I.V."/>
        </authorList>
    </citation>
    <scope>NUCLEOTIDE SEQUENCE [LARGE SCALE GENOMIC DNA]</scope>
    <source>
        <strain evidence="4">ATCC 52028</strain>
    </source>
</reference>
<evidence type="ECO:0000256" key="2">
    <source>
        <dbReference type="RuleBase" id="RU003909"/>
    </source>
</evidence>
<dbReference type="GO" id="GO:0005938">
    <property type="term" value="C:cell cortex"/>
    <property type="evidence" value="ECO:0007669"/>
    <property type="project" value="TreeGrafter"/>
</dbReference>
<dbReference type="SMART" id="SM00392">
    <property type="entry name" value="PROF"/>
    <property type="match status" value="1"/>
</dbReference>
<name>A0A4P9XCP9_9FUNG</name>
<keyword evidence="2" id="KW-0009">Actin-binding</keyword>
<organism evidence="3 4">
    <name type="scientific">Caulochytrium protostelioides</name>
    <dbReference type="NCBI Taxonomy" id="1555241"/>
    <lineage>
        <taxon>Eukaryota</taxon>
        <taxon>Fungi</taxon>
        <taxon>Fungi incertae sedis</taxon>
        <taxon>Chytridiomycota</taxon>
        <taxon>Chytridiomycota incertae sedis</taxon>
        <taxon>Chytridiomycetes</taxon>
        <taxon>Caulochytriales</taxon>
        <taxon>Caulochytriaceae</taxon>
        <taxon>Caulochytrium</taxon>
    </lineage>
</organism>
<dbReference type="Pfam" id="PF00235">
    <property type="entry name" value="Profilin"/>
    <property type="match status" value="1"/>
</dbReference>
<dbReference type="InterPro" id="IPR036140">
    <property type="entry name" value="PFN_sf"/>
</dbReference>
<dbReference type="GO" id="GO:0003785">
    <property type="term" value="F:actin monomer binding"/>
    <property type="evidence" value="ECO:0007669"/>
    <property type="project" value="TreeGrafter"/>
</dbReference>
<evidence type="ECO:0000256" key="1">
    <source>
        <dbReference type="ARBA" id="ARBA00010058"/>
    </source>
</evidence>
<keyword evidence="4" id="KW-1185">Reference proteome</keyword>
<dbReference type="InterPro" id="IPR005455">
    <property type="entry name" value="PFN_euk"/>
</dbReference>
<protein>
    <recommendedName>
        <fullName evidence="2">Profilin</fullName>
    </recommendedName>
</protein>
<gene>
    <name evidence="3" type="ORF">CXG81DRAFT_10208</name>
</gene>
<dbReference type="EMBL" id="ML014132">
    <property type="protein sequence ID" value="RKP02950.1"/>
    <property type="molecule type" value="Genomic_DNA"/>
</dbReference>
<dbReference type="Gene3D" id="3.30.450.30">
    <property type="entry name" value="Dynein light chain 2a, cytoplasmic"/>
    <property type="match status" value="1"/>
</dbReference>